<dbReference type="EMBL" id="BK014857">
    <property type="protein sequence ID" value="DAD79065.1"/>
    <property type="molecule type" value="Genomic_DNA"/>
</dbReference>
<proteinExistence type="predicted"/>
<sequence>MSNNLWDSLKLRKANIKHYFPDVLANAVEFKEFAKTVDLELNCIIGLLVEKALNTFVFDLNADGATRWEDMLKLTPRSTDTLNDRRMAILAKITPNTPYTYTKLEILLDGICGEGNYSIDLKHDQYYIKILIALGVKRQRQTAEYMLRCILPANLTIEIDLMYNRHIDLKRFTHRRMKELMYTHHDLKAEVLADA</sequence>
<protein>
    <submittedName>
        <fullName evidence="1">Tail protein</fullName>
    </submittedName>
</protein>
<organism evidence="1">
    <name type="scientific">Siphoviridae sp. ctrG012</name>
    <dbReference type="NCBI Taxonomy" id="2826475"/>
    <lineage>
        <taxon>Viruses</taxon>
        <taxon>Duplodnaviria</taxon>
        <taxon>Heunggongvirae</taxon>
        <taxon>Uroviricota</taxon>
        <taxon>Caudoviricetes</taxon>
    </lineage>
</organism>
<accession>A0A8S5M9P2</accession>
<dbReference type="InterPro" id="IPR018755">
    <property type="entry name" value="Phage_Mu_Gp48"/>
</dbReference>
<name>A0A8S5M9P2_9CAUD</name>
<evidence type="ECO:0000313" key="1">
    <source>
        <dbReference type="EMBL" id="DAD79065.1"/>
    </source>
</evidence>
<dbReference type="Pfam" id="PF10076">
    <property type="entry name" value="Phage_Mu_Gp48"/>
    <property type="match status" value="1"/>
</dbReference>
<reference evidence="1" key="1">
    <citation type="journal article" date="2021" name="Proc. Natl. Acad. Sci. U.S.A.">
        <title>A Catalog of Tens of Thousands of Viruses from Human Metagenomes Reveals Hidden Associations with Chronic Diseases.</title>
        <authorList>
            <person name="Tisza M.J."/>
            <person name="Buck C.B."/>
        </authorList>
    </citation>
    <scope>NUCLEOTIDE SEQUENCE</scope>
    <source>
        <strain evidence="1">CtrG012</strain>
    </source>
</reference>